<proteinExistence type="predicted"/>
<evidence type="ECO:0000313" key="2">
    <source>
        <dbReference type="Proteomes" id="UP000481861"/>
    </source>
</evidence>
<keyword evidence="2" id="KW-1185">Reference proteome</keyword>
<protein>
    <submittedName>
        <fullName evidence="1">Uncharacterized protein</fullName>
    </submittedName>
</protein>
<dbReference type="Proteomes" id="UP000481861">
    <property type="component" value="Unassembled WGS sequence"/>
</dbReference>
<gene>
    <name evidence="1" type="ORF">BDV95DRAFT_56911</name>
</gene>
<dbReference type="EMBL" id="JAADJZ010000012">
    <property type="protein sequence ID" value="KAF2871208.1"/>
    <property type="molecule type" value="Genomic_DNA"/>
</dbReference>
<accession>A0A7C8I5B7</accession>
<sequence length="259" mass="30040">MSYFSRFGSGPKLARARRLYLSTVRMILSYACPVWYRTGPMDGLQQQLKKMLVQAQNRSLRSMTHAFKTSPIEDLQKETFVENILVYLDTRVKSTLAKSIGCDTEAEQTLSAVRAELRHRLRRVRLKALDTKRIAKIADPEDQIREIEQLVAAVQVAIPTGVWADVNKRKKAIGKAIKTQVHQDINKQWREYCREKQDQGQRRTSLYDDWGPHNLKRHARLSGMSSSVLIKLRTEWIGLKAFLHRRDVCHFPFSPTQTY</sequence>
<dbReference type="OrthoDB" id="4841169at2759"/>
<comment type="caution">
    <text evidence="1">The sequence shown here is derived from an EMBL/GenBank/DDBJ whole genome shotgun (WGS) entry which is preliminary data.</text>
</comment>
<evidence type="ECO:0000313" key="1">
    <source>
        <dbReference type="EMBL" id="KAF2871208.1"/>
    </source>
</evidence>
<organism evidence="1 2">
    <name type="scientific">Massariosphaeria phaeospora</name>
    <dbReference type="NCBI Taxonomy" id="100035"/>
    <lineage>
        <taxon>Eukaryota</taxon>
        <taxon>Fungi</taxon>
        <taxon>Dikarya</taxon>
        <taxon>Ascomycota</taxon>
        <taxon>Pezizomycotina</taxon>
        <taxon>Dothideomycetes</taxon>
        <taxon>Pleosporomycetidae</taxon>
        <taxon>Pleosporales</taxon>
        <taxon>Pleosporales incertae sedis</taxon>
        <taxon>Massariosphaeria</taxon>
    </lineage>
</organism>
<reference evidence="1 2" key="1">
    <citation type="submission" date="2020-01" db="EMBL/GenBank/DDBJ databases">
        <authorList>
            <consortium name="DOE Joint Genome Institute"/>
            <person name="Haridas S."/>
            <person name="Albert R."/>
            <person name="Binder M."/>
            <person name="Bloem J."/>
            <person name="Labutti K."/>
            <person name="Salamov A."/>
            <person name="Andreopoulos B."/>
            <person name="Baker S.E."/>
            <person name="Barry K."/>
            <person name="Bills G."/>
            <person name="Bluhm B.H."/>
            <person name="Cannon C."/>
            <person name="Castanera R."/>
            <person name="Culley D.E."/>
            <person name="Daum C."/>
            <person name="Ezra D."/>
            <person name="Gonzalez J.B."/>
            <person name="Henrissat B."/>
            <person name="Kuo A."/>
            <person name="Liang C."/>
            <person name="Lipzen A."/>
            <person name="Lutzoni F."/>
            <person name="Magnuson J."/>
            <person name="Mondo S."/>
            <person name="Nolan M."/>
            <person name="Ohm R."/>
            <person name="Pangilinan J."/>
            <person name="Park H.-J.H."/>
            <person name="Ramirez L."/>
            <person name="Alfaro M."/>
            <person name="Sun H."/>
            <person name="Tritt A."/>
            <person name="Yoshinaga Y."/>
            <person name="Zwiers L.-H.L."/>
            <person name="Turgeon B.G."/>
            <person name="Goodwin S.B."/>
            <person name="Spatafora J.W."/>
            <person name="Crous P.W."/>
            <person name="Grigoriev I.V."/>
        </authorList>
    </citation>
    <scope>NUCLEOTIDE SEQUENCE [LARGE SCALE GENOMIC DNA]</scope>
    <source>
        <strain evidence="1 2">CBS 611.86</strain>
    </source>
</reference>
<dbReference type="AlphaFoldDB" id="A0A7C8I5B7"/>
<name>A0A7C8I5B7_9PLEO</name>